<feature type="domain" description="Polysaccharide export protein N-terminal" evidence="2">
    <location>
        <begin position="43"/>
        <end position="113"/>
    </location>
</feature>
<dbReference type="InterPro" id="IPR049712">
    <property type="entry name" value="Poly_export"/>
</dbReference>
<feature type="domain" description="Soluble ligand binding" evidence="3">
    <location>
        <begin position="123"/>
        <end position="175"/>
    </location>
</feature>
<gene>
    <name evidence="4" type="ORF">SAMN02745194_03190</name>
</gene>
<dbReference type="PANTHER" id="PTHR33619">
    <property type="entry name" value="POLYSACCHARIDE EXPORT PROTEIN GFCE-RELATED"/>
    <property type="match status" value="1"/>
</dbReference>
<evidence type="ECO:0000259" key="3">
    <source>
        <dbReference type="Pfam" id="PF10531"/>
    </source>
</evidence>
<dbReference type="Gene3D" id="3.10.560.10">
    <property type="entry name" value="Outer membrane lipoprotein wza domain like"/>
    <property type="match status" value="1"/>
</dbReference>
<dbReference type="RefSeq" id="WP_073136449.1">
    <property type="nucleotide sequence ID" value="NZ_FQZF01000018.1"/>
</dbReference>
<name>A0A1M6LIH4_9PROT</name>
<protein>
    <submittedName>
        <fullName evidence="4">Protein involved in polysaccharide export, contains SLBB domain of the beta-grasp fold</fullName>
    </submittedName>
</protein>
<dbReference type="InterPro" id="IPR003715">
    <property type="entry name" value="Poly_export_N"/>
</dbReference>
<evidence type="ECO:0000313" key="4">
    <source>
        <dbReference type="EMBL" id="SHJ70972.1"/>
    </source>
</evidence>
<dbReference type="OrthoDB" id="197007at2"/>
<keyword evidence="1" id="KW-0732">Signal</keyword>
<evidence type="ECO:0000259" key="2">
    <source>
        <dbReference type="Pfam" id="PF02563"/>
    </source>
</evidence>
<dbReference type="Pfam" id="PF10531">
    <property type="entry name" value="SLBB"/>
    <property type="match status" value="1"/>
</dbReference>
<dbReference type="Proteomes" id="UP000184387">
    <property type="component" value="Unassembled WGS sequence"/>
</dbReference>
<sequence length="243" mass="25822">MRATLSLLLLLAACAPGTDNFGTTQSIRVEERMPEGFAAWTDAPAPYRFGPGDRVKIQFLLTPEVNETALVAPDGTISLRVAGRVEAAGRSTAELERSVAEASRRSLTNPIVTAGLDEAGSSVAYVGGSVRKAGAYPLTGRRGVAEVVALAGGLEEAARMDQVVLIRRSPDNRPMLRTVNLQAFISGSDPGGDVPLVAGDIVYVPRSRIAEVGLWVDQAINRIIPFSRSFSYAINKNTPGNLF</sequence>
<dbReference type="GO" id="GO:0015159">
    <property type="term" value="F:polysaccharide transmembrane transporter activity"/>
    <property type="evidence" value="ECO:0007669"/>
    <property type="project" value="InterPro"/>
</dbReference>
<dbReference type="Gene3D" id="3.30.1950.10">
    <property type="entry name" value="wza like domain"/>
    <property type="match status" value="1"/>
</dbReference>
<proteinExistence type="predicted"/>
<accession>A0A1M6LIH4</accession>
<evidence type="ECO:0000313" key="5">
    <source>
        <dbReference type="Proteomes" id="UP000184387"/>
    </source>
</evidence>
<dbReference type="STRING" id="198092.SAMN02745194_03190"/>
<organism evidence="4 5">
    <name type="scientific">Muricoccus roseus</name>
    <dbReference type="NCBI Taxonomy" id="198092"/>
    <lineage>
        <taxon>Bacteria</taxon>
        <taxon>Pseudomonadati</taxon>
        <taxon>Pseudomonadota</taxon>
        <taxon>Alphaproteobacteria</taxon>
        <taxon>Acetobacterales</taxon>
        <taxon>Roseomonadaceae</taxon>
        <taxon>Muricoccus</taxon>
    </lineage>
</organism>
<dbReference type="EMBL" id="FQZF01000018">
    <property type="protein sequence ID" value="SHJ70972.1"/>
    <property type="molecule type" value="Genomic_DNA"/>
</dbReference>
<dbReference type="PANTHER" id="PTHR33619:SF3">
    <property type="entry name" value="POLYSACCHARIDE EXPORT PROTEIN GFCE-RELATED"/>
    <property type="match status" value="1"/>
</dbReference>
<dbReference type="AlphaFoldDB" id="A0A1M6LIH4"/>
<dbReference type="Pfam" id="PF02563">
    <property type="entry name" value="Poly_export"/>
    <property type="match status" value="1"/>
</dbReference>
<dbReference type="InterPro" id="IPR019554">
    <property type="entry name" value="Soluble_ligand-bd"/>
</dbReference>
<keyword evidence="5" id="KW-1185">Reference proteome</keyword>
<reference evidence="4 5" key="1">
    <citation type="submission" date="2016-11" db="EMBL/GenBank/DDBJ databases">
        <authorList>
            <person name="Jaros S."/>
            <person name="Januszkiewicz K."/>
            <person name="Wedrychowicz H."/>
        </authorList>
    </citation>
    <scope>NUCLEOTIDE SEQUENCE [LARGE SCALE GENOMIC DNA]</scope>
    <source>
        <strain evidence="4 5">DSM 14916</strain>
    </source>
</reference>
<evidence type="ECO:0000256" key="1">
    <source>
        <dbReference type="ARBA" id="ARBA00022729"/>
    </source>
</evidence>